<proteinExistence type="predicted"/>
<comment type="caution">
    <text evidence="1">The sequence shown here is derived from an EMBL/GenBank/DDBJ whole genome shotgun (WGS) entry which is preliminary data.</text>
</comment>
<reference evidence="1" key="1">
    <citation type="submission" date="2019-03" db="EMBL/GenBank/DDBJ databases">
        <title>Lake Tanganyika Metagenome-Assembled Genomes (MAGs).</title>
        <authorList>
            <person name="Tran P."/>
        </authorList>
    </citation>
    <scope>NUCLEOTIDE SEQUENCE</scope>
    <source>
        <strain evidence="1">K_DeepCast_150m_m2_040</strain>
    </source>
</reference>
<gene>
    <name evidence="1" type="ORF">FJY68_00600</name>
</gene>
<evidence type="ECO:0000313" key="1">
    <source>
        <dbReference type="EMBL" id="MBM3330331.1"/>
    </source>
</evidence>
<name>A0A937XDX7_UNCW3</name>
<dbReference type="EMBL" id="VGIR01000002">
    <property type="protein sequence ID" value="MBM3330331.1"/>
    <property type="molecule type" value="Genomic_DNA"/>
</dbReference>
<accession>A0A937XDX7</accession>
<organism evidence="1 2">
    <name type="scientific">candidate division WOR-3 bacterium</name>
    <dbReference type="NCBI Taxonomy" id="2052148"/>
    <lineage>
        <taxon>Bacteria</taxon>
        <taxon>Bacteria division WOR-3</taxon>
    </lineage>
</organism>
<dbReference type="Proteomes" id="UP000779900">
    <property type="component" value="Unassembled WGS sequence"/>
</dbReference>
<sequence>MVMSTVAALARSLPVVILIWCVALSDMSYCIANDDHLPHTAFSRPLAGCDIADCSPKVGHVSEPCPAKSSTCRYVSVPATVVAARKQCCGSRMGGHDGGQSESGMALAVVGPCRQSVASFDGGHDTPLSPSDCSTVLRC</sequence>
<dbReference type="AlphaFoldDB" id="A0A937XDX7"/>
<evidence type="ECO:0000313" key="2">
    <source>
        <dbReference type="Proteomes" id="UP000779900"/>
    </source>
</evidence>
<protein>
    <submittedName>
        <fullName evidence="1">Uncharacterized protein</fullName>
    </submittedName>
</protein>